<organism evidence="1">
    <name type="scientific">Anguilla anguilla</name>
    <name type="common">European freshwater eel</name>
    <name type="synonym">Muraena anguilla</name>
    <dbReference type="NCBI Taxonomy" id="7936"/>
    <lineage>
        <taxon>Eukaryota</taxon>
        <taxon>Metazoa</taxon>
        <taxon>Chordata</taxon>
        <taxon>Craniata</taxon>
        <taxon>Vertebrata</taxon>
        <taxon>Euteleostomi</taxon>
        <taxon>Actinopterygii</taxon>
        <taxon>Neopterygii</taxon>
        <taxon>Teleostei</taxon>
        <taxon>Anguilliformes</taxon>
        <taxon>Anguillidae</taxon>
        <taxon>Anguilla</taxon>
    </lineage>
</organism>
<dbReference type="EMBL" id="GBXM01000189">
    <property type="protein sequence ID" value="JAI08389.1"/>
    <property type="molecule type" value="Transcribed_RNA"/>
</dbReference>
<name>A0A0E9Y2M4_ANGAN</name>
<proteinExistence type="predicted"/>
<reference evidence="1" key="1">
    <citation type="submission" date="2014-11" db="EMBL/GenBank/DDBJ databases">
        <authorList>
            <person name="Amaro Gonzalez C."/>
        </authorList>
    </citation>
    <scope>NUCLEOTIDE SEQUENCE</scope>
</reference>
<evidence type="ECO:0000313" key="1">
    <source>
        <dbReference type="EMBL" id="JAI08389.1"/>
    </source>
</evidence>
<protein>
    <submittedName>
        <fullName evidence="1">Uncharacterized protein</fullName>
    </submittedName>
</protein>
<dbReference type="AlphaFoldDB" id="A0A0E9Y2M4"/>
<reference evidence="1" key="2">
    <citation type="journal article" date="2015" name="Fish Shellfish Immunol.">
        <title>Early steps in the European eel (Anguilla anguilla)-Vibrio vulnificus interaction in the gills: Role of the RtxA13 toxin.</title>
        <authorList>
            <person name="Callol A."/>
            <person name="Pajuelo D."/>
            <person name="Ebbesson L."/>
            <person name="Teles M."/>
            <person name="MacKenzie S."/>
            <person name="Amaro C."/>
        </authorList>
    </citation>
    <scope>NUCLEOTIDE SEQUENCE</scope>
</reference>
<sequence length="113" mass="12970">MKSAYEMGYYLCEVQYACGNRGFRPGSSVKHTAFLLVMGYMALRTGLLPGDEWTKLKHGTPLLCNEEGWIPFSPLCAEERNRMYGFRLPGVGDETKMAYICGVMWWFLELRLI</sequence>
<accession>A0A0E9Y2M4</accession>